<accession>F8N9C2</accession>
<dbReference type="EMBL" id="GL945017">
    <property type="protein sequence ID" value="EGN57731.1"/>
    <property type="molecule type" value="Genomic_DNA"/>
</dbReference>
<dbReference type="eggNOG" id="ENOG50330X4">
    <property type="taxonomic scope" value="Bacteria"/>
</dbReference>
<protein>
    <submittedName>
        <fullName evidence="1">Uncharacterized protein</fullName>
    </submittedName>
</protein>
<evidence type="ECO:0000313" key="2">
    <source>
        <dbReference type="Proteomes" id="UP000002772"/>
    </source>
</evidence>
<dbReference type="STRING" id="688246.Premu_2350"/>
<name>F8N9C2_9BACT</name>
<reference evidence="2" key="1">
    <citation type="journal article" date="2011" name="Stand. Genomic Sci.">
        <title>Non-contiguous finished genome sequence of the opportunistic oral pathogen Prevotella multisaccharivorax type strain (PPPA20).</title>
        <authorList>
            <person name="Pati A."/>
            <person name="Gronow S."/>
            <person name="Lu M."/>
            <person name="Lapidus A."/>
            <person name="Nolan M."/>
            <person name="Lucas S."/>
            <person name="Hammon N."/>
            <person name="Deshpande S."/>
            <person name="Cheng J.F."/>
            <person name="Tapia R."/>
            <person name="Han C."/>
            <person name="Goodwin L."/>
            <person name="Pitluck S."/>
            <person name="Liolios K."/>
            <person name="Pagani I."/>
            <person name="Mavromatis K."/>
            <person name="Mikhailova N."/>
            <person name="Huntemann M."/>
            <person name="Chen A."/>
            <person name="Palaniappan K."/>
            <person name="Land M."/>
            <person name="Hauser L."/>
            <person name="Detter J.C."/>
            <person name="Brambilla E.M."/>
            <person name="Rohde M."/>
            <person name="Goker M."/>
            <person name="Woyke T."/>
            <person name="Bristow J."/>
            <person name="Eisen J.A."/>
            <person name="Markowitz V."/>
            <person name="Hugenholtz P."/>
            <person name="Kyrpides N.C."/>
            <person name="Klenk H.P."/>
            <person name="Ivanova N."/>
        </authorList>
    </citation>
    <scope>NUCLEOTIDE SEQUENCE [LARGE SCALE GENOMIC DNA]</scope>
    <source>
        <strain evidence="2">DSM 17128</strain>
    </source>
</reference>
<evidence type="ECO:0000313" key="1">
    <source>
        <dbReference type="EMBL" id="EGN57731.1"/>
    </source>
</evidence>
<sequence>MRKYLTFLLLGLCMAVMGQEKRLYFFPDFLPTRIVYQGGATYRVQANYDVANQKMMYQQDGQLMELTHPQLVDTIFTGGRKWVFHDGQFCEVIRRPSGAETLIGWHMTKIQVGYEGALGTVSQAPTQKVELGGNFGMGSFTGDSGGGMYNGSFGVNDQVGSSNMMDVWHNKNSNVYYFTKGAKEYKIKSIKQVYKAFPDRKDEMRQYFSDHHLDMLTAENALAVIDYLQSLP</sequence>
<gene>
    <name evidence="1" type="ORF">Premu_2350</name>
</gene>
<keyword evidence="2" id="KW-1185">Reference proteome</keyword>
<proteinExistence type="predicted"/>
<organism evidence="1 2">
    <name type="scientific">Hallella multisaccharivorax DSM 17128</name>
    <dbReference type="NCBI Taxonomy" id="688246"/>
    <lineage>
        <taxon>Bacteria</taxon>
        <taxon>Pseudomonadati</taxon>
        <taxon>Bacteroidota</taxon>
        <taxon>Bacteroidia</taxon>
        <taxon>Bacteroidales</taxon>
        <taxon>Prevotellaceae</taxon>
        <taxon>Hallella</taxon>
    </lineage>
</organism>
<dbReference type="HOGENOM" id="CLU_1194017_0_0_10"/>
<dbReference type="OrthoDB" id="1100665at2"/>
<dbReference type="Proteomes" id="UP000002772">
    <property type="component" value="Unassembled WGS sequence"/>
</dbReference>
<dbReference type="AlphaFoldDB" id="F8N9C2"/>
<dbReference type="RefSeq" id="WP_007575490.1">
    <property type="nucleotide sequence ID" value="NZ_BPTS01000002.1"/>
</dbReference>